<comment type="function">
    <text evidence="4">Component of the NOP7 complex, which is required for maturation of the 25S and 5.8S ribosomal RNAs and formation of the 60S ribosome.</text>
</comment>
<dbReference type="SUPFAM" id="SSF52113">
    <property type="entry name" value="BRCT domain"/>
    <property type="match status" value="1"/>
</dbReference>
<dbReference type="InterPro" id="IPR001357">
    <property type="entry name" value="BRCT_dom"/>
</dbReference>
<comment type="subcellular location">
    <subcellularLocation>
        <location evidence="4">Nucleus</location>
        <location evidence="4">Nucleolus</location>
    </subcellularLocation>
    <subcellularLocation>
        <location evidence="4">Nucleus</location>
        <location evidence="4">Nucleoplasm</location>
    </subcellularLocation>
</comment>
<dbReference type="Pfam" id="PF06732">
    <property type="entry name" value="Pescadillo_N"/>
    <property type="match status" value="1"/>
</dbReference>
<sequence length="531" mass="61279">MGKKEKKGKKGDAVKYIARTQAVRKLQISLAQFRRLCILKGIYPVEPKNKRKVTGGSTALKTFYYRKDIAYLLHEPILQTLRQERIHQRKLGKALGKKQYAVAKQIHEDKPIYTLDHIIKERYPTFIDALRDLDDALSMIALFATLPADDKIPIEHVKECQRLLAEFQHYVMITGCLTKIPHDVDFRVMGTFLEVHETLLSFVNFKLFSDINLIYPPQLDMAKYESGGGLGAFVIESKTEGIESLQSNIPGAVVKKANKKQEKLVKERLESLKEKISKIEEEDDDEMDVEYDGEESEDEDVPEPIAEPTTQEETVVKMSNNHMSKRLFSNCVFWISREVPRYSLEFVIKAHGGQCGWDSSSGSGSPYTIDDKRITHHITDRPTTANTQLIDGREYLQPQWVYDCINSKNLVKTSNYHPGETLPPHLSPFVNPGEDDYRPDEDLQEEEQNEEPITEEELHEQEVQAEVQGISVSEFKPKKKAKKEPVDEEKELRKIMMSKRDKKLYDKIQYGKERKKEQASKLREKRKKAHQ</sequence>
<dbReference type="EMBL" id="JADGKB010000009">
    <property type="protein sequence ID" value="KAJ3260752.1"/>
    <property type="molecule type" value="Genomic_DNA"/>
</dbReference>
<evidence type="ECO:0000259" key="6">
    <source>
        <dbReference type="PROSITE" id="PS50172"/>
    </source>
</evidence>
<keyword evidence="2 4" id="KW-0698">rRNA processing</keyword>
<protein>
    <recommendedName>
        <fullName evidence="4">Pescadillo homolog</fullName>
    </recommendedName>
    <alternativeName>
        <fullName evidence="4">Nucleolar protein 7 homolog</fullName>
    </alternativeName>
</protein>
<dbReference type="GO" id="GO:0043021">
    <property type="term" value="F:ribonucleoprotein complex binding"/>
    <property type="evidence" value="ECO:0007669"/>
    <property type="project" value="UniProtKB-UniRule"/>
</dbReference>
<dbReference type="GO" id="GO:0070545">
    <property type="term" value="C:PeBoW complex"/>
    <property type="evidence" value="ECO:0007669"/>
    <property type="project" value="TreeGrafter"/>
</dbReference>
<dbReference type="Gene3D" id="3.40.50.10190">
    <property type="entry name" value="BRCT domain"/>
    <property type="match status" value="1"/>
</dbReference>
<comment type="subunit">
    <text evidence="4">Component of the NOP7 complex, composed of ERB1, NOP7 and YTM1. Within the NOP7 complex ERB1 appears to interact directly with NOP7 and YTM1. The NOP7 complex also associates with the 66S pre-ribosome.</text>
</comment>
<evidence type="ECO:0000256" key="2">
    <source>
        <dbReference type="ARBA" id="ARBA00022552"/>
    </source>
</evidence>
<evidence type="ECO:0000256" key="5">
    <source>
        <dbReference type="SAM" id="MobiDB-lite"/>
    </source>
</evidence>
<dbReference type="HAMAP" id="MF_03028">
    <property type="entry name" value="Pescadillo"/>
    <property type="match status" value="1"/>
</dbReference>
<dbReference type="GO" id="GO:0000466">
    <property type="term" value="P:maturation of 5.8S rRNA from tricistronic rRNA transcript (SSU-rRNA, 5.8S rRNA, LSU-rRNA)"/>
    <property type="evidence" value="ECO:0007669"/>
    <property type="project" value="UniProtKB-UniRule"/>
</dbReference>
<keyword evidence="3 4" id="KW-0539">Nucleus</keyword>
<keyword evidence="1 4" id="KW-0690">Ribosome biogenesis</keyword>
<feature type="region of interest" description="Disordered" evidence="5">
    <location>
        <begin position="416"/>
        <end position="531"/>
    </location>
</feature>
<dbReference type="InterPro" id="IPR010613">
    <property type="entry name" value="PES"/>
</dbReference>
<comment type="similarity">
    <text evidence="4">Belongs to the pescadillo family.</text>
</comment>
<organism evidence="7 8">
    <name type="scientific">Boothiomyces macroporosus</name>
    <dbReference type="NCBI Taxonomy" id="261099"/>
    <lineage>
        <taxon>Eukaryota</taxon>
        <taxon>Fungi</taxon>
        <taxon>Fungi incertae sedis</taxon>
        <taxon>Chytridiomycota</taxon>
        <taxon>Chytridiomycota incertae sedis</taxon>
        <taxon>Chytridiomycetes</taxon>
        <taxon>Rhizophydiales</taxon>
        <taxon>Terramycetaceae</taxon>
        <taxon>Boothiomyces</taxon>
    </lineage>
</organism>
<dbReference type="GO" id="GO:0000463">
    <property type="term" value="P:maturation of LSU-rRNA from tricistronic rRNA transcript (SSU-rRNA, 5.8S rRNA, LSU-rRNA)"/>
    <property type="evidence" value="ECO:0007669"/>
    <property type="project" value="UniProtKB-UniRule"/>
</dbReference>
<dbReference type="GO" id="GO:0005654">
    <property type="term" value="C:nucleoplasm"/>
    <property type="evidence" value="ECO:0007669"/>
    <property type="project" value="UniProtKB-SubCell"/>
</dbReference>
<evidence type="ECO:0000313" key="8">
    <source>
        <dbReference type="Proteomes" id="UP001210925"/>
    </source>
</evidence>
<feature type="region of interest" description="Disordered" evidence="5">
    <location>
        <begin position="279"/>
        <end position="304"/>
    </location>
</feature>
<dbReference type="GO" id="GO:0030687">
    <property type="term" value="C:preribosome, large subunit precursor"/>
    <property type="evidence" value="ECO:0007669"/>
    <property type="project" value="UniProtKB-UniRule"/>
</dbReference>
<dbReference type="GO" id="GO:0003723">
    <property type="term" value="F:RNA binding"/>
    <property type="evidence" value="ECO:0007669"/>
    <property type="project" value="TreeGrafter"/>
</dbReference>
<dbReference type="PANTHER" id="PTHR12221">
    <property type="entry name" value="PESCADILLO - RELATED"/>
    <property type="match status" value="1"/>
</dbReference>
<name>A0AAD5Y616_9FUNG</name>
<evidence type="ECO:0000313" key="7">
    <source>
        <dbReference type="EMBL" id="KAJ3260752.1"/>
    </source>
</evidence>
<dbReference type="CDD" id="cd17709">
    <property type="entry name" value="BRCT_pescadillo_like"/>
    <property type="match status" value="1"/>
</dbReference>
<evidence type="ECO:0000256" key="4">
    <source>
        <dbReference type="HAMAP-Rule" id="MF_03028"/>
    </source>
</evidence>
<feature type="domain" description="BRCT" evidence="6">
    <location>
        <begin position="323"/>
        <end position="418"/>
    </location>
</feature>
<dbReference type="PROSITE" id="PS50172">
    <property type="entry name" value="BRCT"/>
    <property type="match status" value="1"/>
</dbReference>
<evidence type="ECO:0000256" key="3">
    <source>
        <dbReference type="ARBA" id="ARBA00023242"/>
    </source>
</evidence>
<comment type="caution">
    <text evidence="7">The sequence shown here is derived from an EMBL/GenBank/DDBJ whole genome shotgun (WGS) entry which is preliminary data.</text>
</comment>
<feature type="compositionally biased region" description="Acidic residues" evidence="5">
    <location>
        <begin position="280"/>
        <end position="302"/>
    </location>
</feature>
<dbReference type="Proteomes" id="UP001210925">
    <property type="component" value="Unassembled WGS sequence"/>
</dbReference>
<feature type="compositionally biased region" description="Acidic residues" evidence="5">
    <location>
        <begin position="433"/>
        <end position="459"/>
    </location>
</feature>
<dbReference type="InterPro" id="IPR036420">
    <property type="entry name" value="BRCT_dom_sf"/>
</dbReference>
<gene>
    <name evidence="4 7" type="primary">NOP7</name>
    <name evidence="7" type="ORF">HK103_007315</name>
</gene>
<reference evidence="7" key="1">
    <citation type="submission" date="2020-05" db="EMBL/GenBank/DDBJ databases">
        <title>Phylogenomic resolution of chytrid fungi.</title>
        <authorList>
            <person name="Stajich J.E."/>
            <person name="Amses K."/>
            <person name="Simmons R."/>
            <person name="Seto K."/>
            <person name="Myers J."/>
            <person name="Bonds A."/>
            <person name="Quandt C.A."/>
            <person name="Barry K."/>
            <person name="Liu P."/>
            <person name="Grigoriev I."/>
            <person name="Longcore J.E."/>
            <person name="James T.Y."/>
        </authorList>
    </citation>
    <scope>NUCLEOTIDE SEQUENCE</scope>
    <source>
        <strain evidence="7">PLAUS21</strain>
    </source>
</reference>
<feature type="compositionally biased region" description="Basic and acidic residues" evidence="5">
    <location>
        <begin position="503"/>
        <end position="522"/>
    </location>
</feature>
<keyword evidence="8" id="KW-1185">Reference proteome</keyword>
<dbReference type="SMART" id="SM00292">
    <property type="entry name" value="BRCT"/>
    <property type="match status" value="1"/>
</dbReference>
<proteinExistence type="inferred from homology"/>
<dbReference type="PANTHER" id="PTHR12221:SF6">
    <property type="entry name" value="PESCADILLO HOMOLOG"/>
    <property type="match status" value="1"/>
</dbReference>
<dbReference type="FunFam" id="3.40.50.10190:FF:000002">
    <property type="entry name" value="Pescadillo homolog"/>
    <property type="match status" value="1"/>
</dbReference>
<dbReference type="Pfam" id="PF16589">
    <property type="entry name" value="BRCT_2"/>
    <property type="match status" value="1"/>
</dbReference>
<accession>A0AAD5Y616</accession>
<dbReference type="AlphaFoldDB" id="A0AAD5Y616"/>
<evidence type="ECO:0000256" key="1">
    <source>
        <dbReference type="ARBA" id="ARBA00022517"/>
    </source>
</evidence>